<evidence type="ECO:0000313" key="3">
    <source>
        <dbReference type="Proteomes" id="UP000078407"/>
    </source>
</evidence>
<evidence type="ECO:0000313" key="2">
    <source>
        <dbReference type="EMBL" id="OAT26830.1"/>
    </source>
</evidence>
<proteinExistence type="predicted"/>
<keyword evidence="3" id="KW-1185">Reference proteome</keyword>
<reference evidence="2 3" key="1">
    <citation type="submission" date="2016-04" db="EMBL/GenBank/DDBJ databases">
        <title>ATOL: Assembling a taxonomically balanced genome-scale reconstruction of the evolutionary history of the Enterobacteriaceae.</title>
        <authorList>
            <person name="Plunkett G.III."/>
            <person name="Neeno-Eckwall E.C."/>
            <person name="Glasner J.D."/>
            <person name="Perna N.T."/>
        </authorList>
    </citation>
    <scope>NUCLEOTIDE SEQUENCE [LARGE SCALE GENOMIC DNA]</scope>
    <source>
        <strain evidence="2 3">ATCC 51602</strain>
    </source>
</reference>
<dbReference type="PANTHER" id="PTHR37951">
    <property type="entry name" value="CYTOPLASMIC PROTEIN-RELATED"/>
    <property type="match status" value="1"/>
</dbReference>
<dbReference type="PANTHER" id="PTHR37951:SF1">
    <property type="entry name" value="TYPE VI SECRETION SYSTEM COMPONENT TSSA1"/>
    <property type="match status" value="1"/>
</dbReference>
<gene>
    <name evidence="2" type="ORF">M976_02605</name>
</gene>
<feature type="domain" description="ImpA N-terminal" evidence="1">
    <location>
        <begin position="10"/>
        <end position="131"/>
    </location>
</feature>
<dbReference type="Pfam" id="PF06812">
    <property type="entry name" value="ImpA_N"/>
    <property type="match status" value="1"/>
</dbReference>
<dbReference type="RefSeq" id="WP_064545469.1">
    <property type="nucleotide sequence ID" value="NZ_LXEQ01000044.1"/>
</dbReference>
<comment type="caution">
    <text evidence="2">The sequence shown here is derived from an EMBL/GenBank/DDBJ whole genome shotgun (WGS) entry which is preliminary data.</text>
</comment>
<accession>A0ABX2W753</accession>
<dbReference type="Proteomes" id="UP000078407">
    <property type="component" value="Unassembled WGS sequence"/>
</dbReference>
<evidence type="ECO:0000259" key="1">
    <source>
        <dbReference type="Pfam" id="PF06812"/>
    </source>
</evidence>
<name>A0ABX2W753_9ENTR</name>
<dbReference type="NCBIfam" id="TIGR03363">
    <property type="entry name" value="VI_chp_8"/>
    <property type="match status" value="1"/>
</dbReference>
<protein>
    <submittedName>
        <fullName evidence="2">ImpA family protein</fullName>
    </submittedName>
</protein>
<dbReference type="InterPro" id="IPR010657">
    <property type="entry name" value="ImpA_N"/>
</dbReference>
<dbReference type="InterPro" id="IPR017740">
    <property type="entry name" value="TssA-like"/>
</dbReference>
<sequence length="351" mass="40358">MKTNFDELLVPIGEEQPAGRNVEYQQIYDDIRQARESDPDYLPQGEWATELRKADWLKVIRLSREVLKKESKDLQVACWFVEGLTQQNGLAGLLEGTQFLAAFLERYWQTAWPELDEDGAVIRHSILNRLDRQLALMLNSYPLLGQPESSLDHWQKVLLQEHQSTMARSRTDSDSDFSMETFNRWALSLVPQKIVTQSETLEQLIEMLNHLEATYDEVNPQADSSALGQTRSVIAEMQDFMKRLFDRAAPAYDDIMSLNVLAPQEADLSAESAMFAGRTQKQEMSRDLAISQMLTIAHFFRQTEPSSPVPFLMERAARWAGMTLTEWLDEMLEDKSCMRDINKVLKGQETE</sequence>
<organism evidence="2 3">
    <name type="scientific">Buttiauxella ferragutiae ATCC 51602</name>
    <dbReference type="NCBI Taxonomy" id="1354252"/>
    <lineage>
        <taxon>Bacteria</taxon>
        <taxon>Pseudomonadati</taxon>
        <taxon>Pseudomonadota</taxon>
        <taxon>Gammaproteobacteria</taxon>
        <taxon>Enterobacterales</taxon>
        <taxon>Enterobacteriaceae</taxon>
        <taxon>Buttiauxella</taxon>
    </lineage>
</organism>
<dbReference type="EMBL" id="LXEQ01000044">
    <property type="protein sequence ID" value="OAT26830.1"/>
    <property type="molecule type" value="Genomic_DNA"/>
</dbReference>